<proteinExistence type="predicted"/>
<evidence type="ECO:0000313" key="1">
    <source>
        <dbReference type="EMBL" id="SVC30846.1"/>
    </source>
</evidence>
<gene>
    <name evidence="1" type="ORF">METZ01_LOCUS283700</name>
</gene>
<protein>
    <submittedName>
        <fullName evidence="1">Uncharacterized protein</fullName>
    </submittedName>
</protein>
<feature type="non-terminal residue" evidence="1">
    <location>
        <position position="22"/>
    </location>
</feature>
<feature type="non-terminal residue" evidence="1">
    <location>
        <position position="1"/>
    </location>
</feature>
<dbReference type="AlphaFoldDB" id="A0A382L265"/>
<sequence length="22" mass="2487">MAIQMTLGLQSRALKIIKPFRA</sequence>
<accession>A0A382L265</accession>
<organism evidence="1">
    <name type="scientific">marine metagenome</name>
    <dbReference type="NCBI Taxonomy" id="408172"/>
    <lineage>
        <taxon>unclassified sequences</taxon>
        <taxon>metagenomes</taxon>
        <taxon>ecological metagenomes</taxon>
    </lineage>
</organism>
<dbReference type="EMBL" id="UINC01084314">
    <property type="protein sequence ID" value="SVC30846.1"/>
    <property type="molecule type" value="Genomic_DNA"/>
</dbReference>
<reference evidence="1" key="1">
    <citation type="submission" date="2018-05" db="EMBL/GenBank/DDBJ databases">
        <authorList>
            <person name="Lanie J.A."/>
            <person name="Ng W.-L."/>
            <person name="Kazmierczak K.M."/>
            <person name="Andrzejewski T.M."/>
            <person name="Davidsen T.M."/>
            <person name="Wayne K.J."/>
            <person name="Tettelin H."/>
            <person name="Glass J.I."/>
            <person name="Rusch D."/>
            <person name="Podicherti R."/>
            <person name="Tsui H.-C.T."/>
            <person name="Winkler M.E."/>
        </authorList>
    </citation>
    <scope>NUCLEOTIDE SEQUENCE</scope>
</reference>
<name>A0A382L265_9ZZZZ</name>